<dbReference type="GO" id="GO:0035556">
    <property type="term" value="P:intracellular signal transduction"/>
    <property type="evidence" value="ECO:0007669"/>
    <property type="project" value="InterPro"/>
</dbReference>
<evidence type="ECO:0000256" key="1">
    <source>
        <dbReference type="ARBA" id="ARBA00004370"/>
    </source>
</evidence>
<evidence type="ECO:0000256" key="2">
    <source>
        <dbReference type="ARBA" id="ARBA00022692"/>
    </source>
</evidence>
<dbReference type="GO" id="GO:0000166">
    <property type="term" value="F:nucleotide binding"/>
    <property type="evidence" value="ECO:0007669"/>
    <property type="project" value="UniProtKB-KW"/>
</dbReference>
<organism evidence="11">
    <name type="scientific">hydrothermal vent metagenome</name>
    <dbReference type="NCBI Taxonomy" id="652676"/>
    <lineage>
        <taxon>unclassified sequences</taxon>
        <taxon>metagenomes</taxon>
        <taxon>ecological metagenomes</taxon>
    </lineage>
</organism>
<dbReference type="GO" id="GO:0009190">
    <property type="term" value="P:cyclic nucleotide biosynthetic process"/>
    <property type="evidence" value="ECO:0007669"/>
    <property type="project" value="InterPro"/>
</dbReference>
<evidence type="ECO:0000259" key="10">
    <source>
        <dbReference type="PROSITE" id="PS50885"/>
    </source>
</evidence>
<keyword evidence="4 8" id="KW-1133">Transmembrane helix</keyword>
<dbReference type="EMBL" id="UOGF01000117">
    <property type="protein sequence ID" value="VAX33663.1"/>
    <property type="molecule type" value="Genomic_DNA"/>
</dbReference>
<evidence type="ECO:0000256" key="6">
    <source>
        <dbReference type="ARBA" id="ARBA00023239"/>
    </source>
</evidence>
<dbReference type="SUPFAM" id="SSF158472">
    <property type="entry name" value="HAMP domain-like"/>
    <property type="match status" value="1"/>
</dbReference>
<feature type="domain" description="HAMP" evidence="10">
    <location>
        <begin position="209"/>
        <end position="261"/>
    </location>
</feature>
<evidence type="ECO:0000256" key="8">
    <source>
        <dbReference type="SAM" id="Phobius"/>
    </source>
</evidence>
<dbReference type="SUPFAM" id="SSF55073">
    <property type="entry name" value="Nucleotide cyclase"/>
    <property type="match status" value="1"/>
</dbReference>
<evidence type="ECO:0000256" key="3">
    <source>
        <dbReference type="ARBA" id="ARBA00022741"/>
    </source>
</evidence>
<accession>A0A3B1DA04</accession>
<gene>
    <name evidence="11" type="ORF">MNBD_NITROSPIRAE01-2204</name>
</gene>
<keyword evidence="7" id="KW-0175">Coiled coil</keyword>
<name>A0A3B1DA04_9ZZZZ</name>
<dbReference type="GO" id="GO:0016849">
    <property type="term" value="F:phosphorus-oxygen lyase activity"/>
    <property type="evidence" value="ECO:0007669"/>
    <property type="project" value="InterPro"/>
</dbReference>
<feature type="transmembrane region" description="Helical" evidence="8">
    <location>
        <begin position="191"/>
        <end position="211"/>
    </location>
</feature>
<dbReference type="Pfam" id="PF00211">
    <property type="entry name" value="Guanylate_cyc"/>
    <property type="match status" value="1"/>
</dbReference>
<dbReference type="Pfam" id="PF00672">
    <property type="entry name" value="HAMP"/>
    <property type="match status" value="1"/>
</dbReference>
<dbReference type="Gene3D" id="6.10.340.10">
    <property type="match status" value="1"/>
</dbReference>
<protein>
    <submittedName>
        <fullName evidence="11">Proteins incorrectly called adenylate cyclase</fullName>
    </submittedName>
</protein>
<dbReference type="GO" id="GO:0016020">
    <property type="term" value="C:membrane"/>
    <property type="evidence" value="ECO:0007669"/>
    <property type="project" value="UniProtKB-SubCell"/>
</dbReference>
<keyword evidence="5 8" id="KW-0472">Membrane</keyword>
<dbReference type="InterPro" id="IPR029787">
    <property type="entry name" value="Nucleotide_cyclase"/>
</dbReference>
<dbReference type="SMART" id="SM00044">
    <property type="entry name" value="CYCc"/>
    <property type="match status" value="1"/>
</dbReference>
<dbReference type="InterPro" id="IPR018297">
    <property type="entry name" value="A/G_cyclase_CS"/>
</dbReference>
<dbReference type="PANTHER" id="PTHR11920:SF335">
    <property type="entry name" value="GUANYLATE CYCLASE"/>
    <property type="match status" value="1"/>
</dbReference>
<dbReference type="Gene3D" id="3.30.70.1230">
    <property type="entry name" value="Nucleotide cyclase"/>
    <property type="match status" value="1"/>
</dbReference>
<dbReference type="CDD" id="cd06225">
    <property type="entry name" value="HAMP"/>
    <property type="match status" value="1"/>
</dbReference>
<feature type="domain" description="Guanylate cyclase" evidence="9">
    <location>
        <begin position="315"/>
        <end position="443"/>
    </location>
</feature>
<dbReference type="InterPro" id="IPR001054">
    <property type="entry name" value="A/G_cyclase"/>
</dbReference>
<dbReference type="InterPro" id="IPR050401">
    <property type="entry name" value="Cyclic_nucleotide_synthase"/>
</dbReference>
<evidence type="ECO:0000256" key="4">
    <source>
        <dbReference type="ARBA" id="ARBA00022989"/>
    </source>
</evidence>
<keyword evidence="2 8" id="KW-0812">Transmembrane</keyword>
<proteinExistence type="predicted"/>
<feature type="transmembrane region" description="Helical" evidence="8">
    <location>
        <begin position="7"/>
        <end position="27"/>
    </location>
</feature>
<dbReference type="SMART" id="SM00304">
    <property type="entry name" value="HAMP"/>
    <property type="match status" value="1"/>
</dbReference>
<feature type="coiled-coil region" evidence="7">
    <location>
        <begin position="260"/>
        <end position="287"/>
    </location>
</feature>
<dbReference type="PROSITE" id="PS50885">
    <property type="entry name" value="HAMP"/>
    <property type="match status" value="1"/>
</dbReference>
<keyword evidence="6" id="KW-0456">Lyase</keyword>
<evidence type="ECO:0000256" key="5">
    <source>
        <dbReference type="ARBA" id="ARBA00023136"/>
    </source>
</evidence>
<sequence>MKIQRRLGLSFLLILILYGVNLGLYAWGNQKRSVSVEVLQKALSRQVLFSSIKQKLSNIQKEVTLLSQVMAALAAEGLGVNEIKHFRAQTALITSEIDKLGRLSEAEMSREIKSFEQIYLGLSQSWQIFYENFGINHAKAIAELAVRADPVSTHLMVDLLPRLYEEEQMRVETAVLNYYQVEAWAKQMTRVIFLLTILITLTIAFFTSRYISLGLSKLKEGAARIGSGTLHHRIDIQSQDELGDLATSFNEMGQNLLSTQEALNEAHETLENRHQEAEKQRQNAESLLLNILPHEIAQELKTKDRVAPKYFEDVSILFTDFVGFTASTEKLAVDELVLALHDYFTAFDQISERYGLEKLKTIGDSYMCVAGLPQRKPSHPVDAILAAFEMIDAVKKRQVSENPAQWSVRIGIHTGAVIAGVVGIQKFSFDIWGDSVNYAKRMESRGISDRINISDRTYARVKDFFACTHRRQLSENKEKTFEMYLVDDILPGLKDAQTLGPSLAFSERYQLYFQRPFSSHWQKRIKNTEMPFES</sequence>
<dbReference type="PROSITE" id="PS50125">
    <property type="entry name" value="GUANYLATE_CYCLASE_2"/>
    <property type="match status" value="1"/>
</dbReference>
<dbReference type="AlphaFoldDB" id="A0A3B1DA04"/>
<keyword evidence="3" id="KW-0547">Nucleotide-binding</keyword>
<evidence type="ECO:0000259" key="9">
    <source>
        <dbReference type="PROSITE" id="PS50125"/>
    </source>
</evidence>
<comment type="subcellular location">
    <subcellularLocation>
        <location evidence="1">Membrane</location>
    </subcellularLocation>
</comment>
<dbReference type="InterPro" id="IPR003660">
    <property type="entry name" value="HAMP_dom"/>
</dbReference>
<evidence type="ECO:0000256" key="7">
    <source>
        <dbReference type="SAM" id="Coils"/>
    </source>
</evidence>
<dbReference type="CDD" id="cd07302">
    <property type="entry name" value="CHD"/>
    <property type="match status" value="1"/>
</dbReference>
<dbReference type="PANTHER" id="PTHR11920">
    <property type="entry name" value="GUANYLYL CYCLASE"/>
    <property type="match status" value="1"/>
</dbReference>
<reference evidence="11" key="1">
    <citation type="submission" date="2018-06" db="EMBL/GenBank/DDBJ databases">
        <authorList>
            <person name="Zhirakovskaya E."/>
        </authorList>
    </citation>
    <scope>NUCLEOTIDE SEQUENCE</scope>
</reference>
<evidence type="ECO:0000313" key="11">
    <source>
        <dbReference type="EMBL" id="VAX33663.1"/>
    </source>
</evidence>
<dbReference type="PROSITE" id="PS00452">
    <property type="entry name" value="GUANYLATE_CYCLASE_1"/>
    <property type="match status" value="1"/>
</dbReference>